<feature type="non-terminal residue" evidence="1">
    <location>
        <position position="1"/>
    </location>
</feature>
<dbReference type="SUPFAM" id="SSF53383">
    <property type="entry name" value="PLP-dependent transferases"/>
    <property type="match status" value="1"/>
</dbReference>
<reference evidence="1 2" key="1">
    <citation type="submission" date="2010-01" db="EMBL/GenBank/DDBJ databases">
        <authorList>
            <person name="Weinstock G."/>
            <person name="Sodergren E."/>
            <person name="Clifton S."/>
            <person name="Fulton L."/>
            <person name="Fulton B."/>
            <person name="Courtney L."/>
            <person name="Fronick C."/>
            <person name="Harrison M."/>
            <person name="Strong C."/>
            <person name="Farmer C."/>
            <person name="Delahaunty K."/>
            <person name="Markovic C."/>
            <person name="Hall O."/>
            <person name="Minx P."/>
            <person name="Tomlinson C."/>
            <person name="Mitreva M."/>
            <person name="Nelson J."/>
            <person name="Hou S."/>
            <person name="Wollam A."/>
            <person name="Pepin K.H."/>
            <person name="Johnson M."/>
            <person name="Bhonagiri V."/>
            <person name="Nash W.E."/>
            <person name="Warren W."/>
            <person name="Chinwalla A."/>
            <person name="Mardis E.R."/>
            <person name="Wilson R.K."/>
        </authorList>
    </citation>
    <scope>NUCLEOTIDE SEQUENCE [LARGE SCALE GENOMIC DNA]</scope>
    <source>
        <strain evidence="1 2">DSM 13479</strain>
    </source>
</reference>
<dbReference type="Proteomes" id="UP000004968">
    <property type="component" value="Unassembled WGS sequence"/>
</dbReference>
<evidence type="ECO:0000313" key="2">
    <source>
        <dbReference type="Proteomes" id="UP000004968"/>
    </source>
</evidence>
<proteinExistence type="predicted"/>
<organism evidence="1 2">
    <name type="scientific">Hungatella hathewayi DSM 13479</name>
    <dbReference type="NCBI Taxonomy" id="566550"/>
    <lineage>
        <taxon>Bacteria</taxon>
        <taxon>Bacillati</taxon>
        <taxon>Bacillota</taxon>
        <taxon>Clostridia</taxon>
        <taxon>Lachnospirales</taxon>
        <taxon>Lachnospiraceae</taxon>
        <taxon>Hungatella</taxon>
    </lineage>
</organism>
<dbReference type="InterPro" id="IPR015424">
    <property type="entry name" value="PyrdxlP-dep_Trfase"/>
</dbReference>
<dbReference type="AlphaFoldDB" id="D3AS34"/>
<dbReference type="InterPro" id="IPR015422">
    <property type="entry name" value="PyrdxlP-dep_Trfase_small"/>
</dbReference>
<dbReference type="HOGENOM" id="CLU_2432106_0_0_9"/>
<sequence>EELGFSVYPSRANYIFFRDQRSGKAGAPETRSLYDACLERGVLIRSCANYRGLDSRFYRICVKDRTDNETLYRVLREAMEERKQRWQNQS</sequence>
<comment type="caution">
    <text evidence="1">The sequence shown here is derived from an EMBL/GenBank/DDBJ whole genome shotgun (WGS) entry which is preliminary data.</text>
</comment>
<dbReference type="Gene3D" id="3.90.1150.10">
    <property type="entry name" value="Aspartate Aminotransferase, domain 1"/>
    <property type="match status" value="1"/>
</dbReference>
<protein>
    <recommendedName>
        <fullName evidence="3">Threonine-phosphate decarboxylase</fullName>
    </recommendedName>
</protein>
<name>D3AS34_9FIRM</name>
<gene>
    <name evidence="1" type="ORF">CLOSTHATH_06441</name>
</gene>
<dbReference type="EMBL" id="ACIO01000765">
    <property type="protein sequence ID" value="EFC95369.1"/>
    <property type="molecule type" value="Genomic_DNA"/>
</dbReference>
<accession>D3AS34</accession>
<evidence type="ECO:0000313" key="1">
    <source>
        <dbReference type="EMBL" id="EFC95369.1"/>
    </source>
</evidence>
<evidence type="ECO:0008006" key="3">
    <source>
        <dbReference type="Google" id="ProtNLM"/>
    </source>
</evidence>